<dbReference type="STRING" id="4540.A0A3L6QQE9"/>
<evidence type="ECO:0000256" key="1">
    <source>
        <dbReference type="ARBA" id="ARBA00005184"/>
    </source>
</evidence>
<organism evidence="8 9">
    <name type="scientific">Panicum miliaceum</name>
    <name type="common">Proso millet</name>
    <name type="synonym">Broomcorn millet</name>
    <dbReference type="NCBI Taxonomy" id="4540"/>
    <lineage>
        <taxon>Eukaryota</taxon>
        <taxon>Viridiplantae</taxon>
        <taxon>Streptophyta</taxon>
        <taxon>Embryophyta</taxon>
        <taxon>Tracheophyta</taxon>
        <taxon>Spermatophyta</taxon>
        <taxon>Magnoliopsida</taxon>
        <taxon>Liliopsida</taxon>
        <taxon>Poales</taxon>
        <taxon>Poaceae</taxon>
        <taxon>PACMAD clade</taxon>
        <taxon>Panicoideae</taxon>
        <taxon>Panicodae</taxon>
        <taxon>Paniceae</taxon>
        <taxon>Panicinae</taxon>
        <taxon>Panicum</taxon>
        <taxon>Panicum sect. Panicum</taxon>
    </lineage>
</organism>
<dbReference type="EMBL" id="PQIB02000011">
    <property type="protein sequence ID" value="RLM85789.1"/>
    <property type="molecule type" value="Genomic_DNA"/>
</dbReference>
<keyword evidence="9" id="KW-1185">Reference proteome</keyword>
<evidence type="ECO:0000313" key="9">
    <source>
        <dbReference type="Proteomes" id="UP000275267"/>
    </source>
</evidence>
<dbReference type="InterPro" id="IPR011050">
    <property type="entry name" value="Pectin_lyase_fold/virulence"/>
</dbReference>
<dbReference type="SUPFAM" id="SSF51126">
    <property type="entry name" value="Pectin lyase-like"/>
    <property type="match status" value="1"/>
</dbReference>
<evidence type="ECO:0000256" key="4">
    <source>
        <dbReference type="ARBA" id="ARBA00022801"/>
    </source>
</evidence>
<keyword evidence="5" id="KW-0063">Aspartyl esterase</keyword>
<dbReference type="OrthoDB" id="2019149at2759"/>
<dbReference type="Pfam" id="PF01095">
    <property type="entry name" value="Pectinesterase"/>
    <property type="match status" value="2"/>
</dbReference>
<comment type="pathway">
    <text evidence="1">Glycan metabolism; pectin degradation; 2-dehydro-3-deoxy-D-gluconate from pectin: step 1/5.</text>
</comment>
<dbReference type="Proteomes" id="UP000275267">
    <property type="component" value="Unassembled WGS sequence"/>
</dbReference>
<evidence type="ECO:0000256" key="2">
    <source>
        <dbReference type="ARBA" id="ARBA00008891"/>
    </source>
</evidence>
<sequence>MQPFWFSGSSSSSLPLLLILLLLVLLLRLSTPSLARAPVSRTITVDRQGRGDFRTVQSAVDSVPDGNRNWIKIHVNAGSYWEKVTIPPKKRYILLEGAGSSRTDISFNANARAGIDQIMRRPNVSVDELSPTFRSATFTVLADNFVARDISFKVLRFCERDARLITTHARVPPSMQAQNTYKARDVSEENQAVAALVGGDKSAFYGCEFHGFQDTLCDFRGRHYFRRCLVRGGVDFVFGYGQSIYEDCVLVSAMPPGPQPGWLTAHARLDAGSPGGLVFKGGAVTGTGRIYLGRAWNGYATVVFYGTRMDHVVVPQGWQAWNAGNDVSHVTFAEVGCIGPGSDMSRREGWEKHLTDQEVKRFVDMKFIDDGWLSRQP</sequence>
<comment type="similarity">
    <text evidence="2">Belongs to the pectinesterase family.</text>
</comment>
<feature type="domain" description="Pectinesterase catalytic" evidence="7">
    <location>
        <begin position="186"/>
        <end position="369"/>
    </location>
</feature>
<dbReference type="InterPro" id="IPR000070">
    <property type="entry name" value="Pectinesterase_cat"/>
</dbReference>
<protein>
    <recommendedName>
        <fullName evidence="3">pectinesterase</fullName>
        <ecNumber evidence="3">3.1.1.11</ecNumber>
    </recommendedName>
</protein>
<evidence type="ECO:0000259" key="7">
    <source>
        <dbReference type="Pfam" id="PF01095"/>
    </source>
</evidence>
<dbReference type="GO" id="GO:0045490">
    <property type="term" value="P:pectin catabolic process"/>
    <property type="evidence" value="ECO:0007669"/>
    <property type="project" value="UniProtKB-UniPathway"/>
</dbReference>
<keyword evidence="6" id="KW-0732">Signal</keyword>
<feature type="domain" description="Pectinesterase catalytic" evidence="7">
    <location>
        <begin position="43"/>
        <end position="153"/>
    </location>
</feature>
<evidence type="ECO:0000256" key="5">
    <source>
        <dbReference type="ARBA" id="ARBA00023085"/>
    </source>
</evidence>
<reference evidence="9" key="1">
    <citation type="journal article" date="2019" name="Nat. Commun.">
        <title>The genome of broomcorn millet.</title>
        <authorList>
            <person name="Zou C."/>
            <person name="Miki D."/>
            <person name="Li D."/>
            <person name="Tang Q."/>
            <person name="Xiao L."/>
            <person name="Rajput S."/>
            <person name="Deng P."/>
            <person name="Jia W."/>
            <person name="Huang R."/>
            <person name="Zhang M."/>
            <person name="Sun Y."/>
            <person name="Hu J."/>
            <person name="Fu X."/>
            <person name="Schnable P.S."/>
            <person name="Li F."/>
            <person name="Zhang H."/>
            <person name="Feng B."/>
            <person name="Zhu X."/>
            <person name="Liu R."/>
            <person name="Schnable J.C."/>
            <person name="Zhu J.-K."/>
            <person name="Zhang H."/>
        </authorList>
    </citation>
    <scope>NUCLEOTIDE SEQUENCE [LARGE SCALE GENOMIC DNA]</scope>
</reference>
<comment type="caution">
    <text evidence="8">The sequence shown here is derived from an EMBL/GenBank/DDBJ whole genome shotgun (WGS) entry which is preliminary data.</text>
</comment>
<gene>
    <name evidence="8" type="ORF">C2845_PM04G32740</name>
</gene>
<evidence type="ECO:0000313" key="8">
    <source>
        <dbReference type="EMBL" id="RLM85789.1"/>
    </source>
</evidence>
<dbReference type="UniPathway" id="UPA00545">
    <property type="reaction ID" value="UER00823"/>
</dbReference>
<dbReference type="InterPro" id="IPR012334">
    <property type="entry name" value="Pectin_lyas_fold"/>
</dbReference>
<dbReference type="AlphaFoldDB" id="A0A3L6QQE9"/>
<evidence type="ECO:0000256" key="6">
    <source>
        <dbReference type="SAM" id="SignalP"/>
    </source>
</evidence>
<feature type="signal peptide" evidence="6">
    <location>
        <begin position="1"/>
        <end position="35"/>
    </location>
</feature>
<evidence type="ECO:0000256" key="3">
    <source>
        <dbReference type="ARBA" id="ARBA00013229"/>
    </source>
</evidence>
<accession>A0A3L6QQE9</accession>
<feature type="chain" id="PRO_5018283928" description="pectinesterase" evidence="6">
    <location>
        <begin position="36"/>
        <end position="377"/>
    </location>
</feature>
<dbReference type="GO" id="GO:0042545">
    <property type="term" value="P:cell wall modification"/>
    <property type="evidence" value="ECO:0007669"/>
    <property type="project" value="InterPro"/>
</dbReference>
<dbReference type="EC" id="3.1.1.11" evidence="3"/>
<dbReference type="PANTHER" id="PTHR31321:SF131">
    <property type="entry name" value="OS07G0655600 PROTEIN"/>
    <property type="match status" value="1"/>
</dbReference>
<dbReference type="GO" id="GO:0030599">
    <property type="term" value="F:pectinesterase activity"/>
    <property type="evidence" value="ECO:0007669"/>
    <property type="project" value="UniProtKB-EC"/>
</dbReference>
<keyword evidence="4" id="KW-0378">Hydrolase</keyword>
<proteinExistence type="inferred from homology"/>
<dbReference type="Gene3D" id="2.160.20.10">
    <property type="entry name" value="Single-stranded right-handed beta-helix, Pectin lyase-like"/>
    <property type="match status" value="1"/>
</dbReference>
<name>A0A3L6QQE9_PANMI</name>
<dbReference type="PANTHER" id="PTHR31321">
    <property type="entry name" value="ACYL-COA THIOESTER HYDROLASE YBHC-RELATED"/>
    <property type="match status" value="1"/>
</dbReference>